<evidence type="ECO:0000259" key="11">
    <source>
        <dbReference type="PROSITE" id="PS50929"/>
    </source>
</evidence>
<dbReference type="PROSITE" id="PS00211">
    <property type="entry name" value="ABC_TRANSPORTER_1"/>
    <property type="match status" value="1"/>
</dbReference>
<dbReference type="GO" id="GO:0016887">
    <property type="term" value="F:ATP hydrolysis activity"/>
    <property type="evidence" value="ECO:0007669"/>
    <property type="project" value="InterPro"/>
</dbReference>
<feature type="domain" description="ABC transmembrane type-1" evidence="11">
    <location>
        <begin position="20"/>
        <end position="302"/>
    </location>
</feature>
<evidence type="ECO:0000256" key="2">
    <source>
        <dbReference type="ARBA" id="ARBA00022448"/>
    </source>
</evidence>
<feature type="domain" description="ABC transporter" evidence="10">
    <location>
        <begin position="336"/>
        <end position="572"/>
    </location>
</feature>
<dbReference type="Gene3D" id="3.40.50.300">
    <property type="entry name" value="P-loop containing nucleotide triphosphate hydrolases"/>
    <property type="match status" value="1"/>
</dbReference>
<feature type="transmembrane region" description="Helical" evidence="9">
    <location>
        <begin position="282"/>
        <end position="303"/>
    </location>
</feature>
<dbReference type="Pfam" id="PF00664">
    <property type="entry name" value="ABC_membrane"/>
    <property type="match status" value="1"/>
</dbReference>
<dbReference type="InterPro" id="IPR036640">
    <property type="entry name" value="ABC1_TM_sf"/>
</dbReference>
<dbReference type="PANTHER" id="PTHR43394">
    <property type="entry name" value="ATP-DEPENDENT PERMEASE MDL1, MITOCHONDRIAL"/>
    <property type="match status" value="1"/>
</dbReference>
<dbReference type="Gene3D" id="1.20.1560.10">
    <property type="entry name" value="ABC transporter type 1, transmembrane domain"/>
    <property type="match status" value="1"/>
</dbReference>
<evidence type="ECO:0000256" key="4">
    <source>
        <dbReference type="ARBA" id="ARBA00022692"/>
    </source>
</evidence>
<evidence type="ECO:0000313" key="12">
    <source>
        <dbReference type="EMBL" id="MBU3850003.1"/>
    </source>
</evidence>
<dbReference type="PROSITE" id="PS50893">
    <property type="entry name" value="ABC_TRANSPORTER_2"/>
    <property type="match status" value="1"/>
</dbReference>
<dbReference type="GO" id="GO:0005524">
    <property type="term" value="F:ATP binding"/>
    <property type="evidence" value="ECO:0007669"/>
    <property type="project" value="UniProtKB-KW"/>
</dbReference>
<keyword evidence="5" id="KW-0547">Nucleotide-binding</keyword>
<comment type="subcellular location">
    <subcellularLocation>
        <location evidence="1">Cell membrane</location>
        <topology evidence="1">Multi-pass membrane protein</topology>
    </subcellularLocation>
</comment>
<evidence type="ECO:0000256" key="3">
    <source>
        <dbReference type="ARBA" id="ARBA00022475"/>
    </source>
</evidence>
<evidence type="ECO:0000256" key="9">
    <source>
        <dbReference type="SAM" id="Phobius"/>
    </source>
</evidence>
<dbReference type="InterPro" id="IPR039421">
    <property type="entry name" value="Type_1_exporter"/>
</dbReference>
<gene>
    <name evidence="12" type="ORF">IAA16_05515</name>
</gene>
<dbReference type="PROSITE" id="PS50929">
    <property type="entry name" value="ABC_TM1F"/>
    <property type="match status" value="1"/>
</dbReference>
<dbReference type="AlphaFoldDB" id="A0A9E2L3E4"/>
<dbReference type="InterPro" id="IPR003593">
    <property type="entry name" value="AAA+_ATPase"/>
</dbReference>
<organism evidence="12 13">
    <name type="scientific">Candidatus Treponema excrementipullorum</name>
    <dbReference type="NCBI Taxonomy" id="2838768"/>
    <lineage>
        <taxon>Bacteria</taxon>
        <taxon>Pseudomonadati</taxon>
        <taxon>Spirochaetota</taxon>
        <taxon>Spirochaetia</taxon>
        <taxon>Spirochaetales</taxon>
        <taxon>Treponemataceae</taxon>
        <taxon>Treponema</taxon>
    </lineage>
</organism>
<dbReference type="InterPro" id="IPR027417">
    <property type="entry name" value="P-loop_NTPase"/>
</dbReference>
<comment type="caution">
    <text evidence="12">The sequence shown here is derived from an EMBL/GenBank/DDBJ whole genome shotgun (WGS) entry which is preliminary data.</text>
</comment>
<dbReference type="SUPFAM" id="SSF90123">
    <property type="entry name" value="ABC transporter transmembrane region"/>
    <property type="match status" value="1"/>
</dbReference>
<evidence type="ECO:0000256" key="7">
    <source>
        <dbReference type="ARBA" id="ARBA00022989"/>
    </source>
</evidence>
<dbReference type="GO" id="GO:0015421">
    <property type="term" value="F:ABC-type oligopeptide transporter activity"/>
    <property type="evidence" value="ECO:0007669"/>
    <property type="project" value="TreeGrafter"/>
</dbReference>
<accession>A0A9E2L3E4</accession>
<dbReference type="Proteomes" id="UP000823914">
    <property type="component" value="Unassembled WGS sequence"/>
</dbReference>
<keyword evidence="8 9" id="KW-0472">Membrane</keyword>
<feature type="transmembrane region" description="Helical" evidence="9">
    <location>
        <begin position="239"/>
        <end position="262"/>
    </location>
</feature>
<dbReference type="InterPro" id="IPR011527">
    <property type="entry name" value="ABC1_TM_dom"/>
</dbReference>
<dbReference type="InterPro" id="IPR003439">
    <property type="entry name" value="ABC_transporter-like_ATP-bd"/>
</dbReference>
<protein>
    <submittedName>
        <fullName evidence="12">ABC transporter ATP-binding protein/permease</fullName>
    </submittedName>
</protein>
<feature type="transmembrane region" description="Helical" evidence="9">
    <location>
        <begin position="137"/>
        <end position="155"/>
    </location>
</feature>
<dbReference type="CDD" id="cd18548">
    <property type="entry name" value="ABC_6TM_Tm287_like"/>
    <property type="match status" value="1"/>
</dbReference>
<dbReference type="PANTHER" id="PTHR43394:SF1">
    <property type="entry name" value="ATP-BINDING CASSETTE SUB-FAMILY B MEMBER 10, MITOCHONDRIAL"/>
    <property type="match status" value="1"/>
</dbReference>
<sequence length="578" mass="63827">MTKYGKLVRGLEKKYILYTALTPVTMLGEVAMEMLIPLIMAKIIDVGIASYDINYVVKVGLIMIGAACLSLIMGVLSGRFAALASTGFAHNLRKNLFQKIQDFSFSNMDKFGTPSLVTRLTSDVTNAQNTYQMLIRITVRAPAMLIVASFMTYFINKELSSFIFIIVPILAVILTLIATKAFPRFKEMLKRYDVLNSDVQENLTGIRVVKSFVQEQQENQKFNNTADAVRSAQLKAEQIIIFTMPVMQFMMYTAIIVILWFGGVQIIGGSMQAGELISFLTYVNQILMSLMMLSMIFVMLVLARASIARILEVLEEEPAIKDMASQNSQAVQSGSVEFKNVSFTYSKHSTNPVLKNINLTIKPGSVVGIIGGTGSSKSTLVQMIPRLYDVTEGQVLVDGRDVRDIPMVTLRDSVSMVLQKNVLFSGTIKENLKWGNKDATDEEVTQACIWADADGFVRSFPDGYDTVLGQGGVNLSGGQKQRLCIARALLKNPKILILDDSTSAVDTATDARIRSALKNNLPDVTKIIIAQRITSVQDSDLIVVMDDGAIAATGTHQELLETSEIYREVYESQQKGRE</sequence>
<keyword evidence="3" id="KW-1003">Cell membrane</keyword>
<dbReference type="EMBL" id="JAHLFV010000130">
    <property type="protein sequence ID" value="MBU3850003.1"/>
    <property type="molecule type" value="Genomic_DNA"/>
</dbReference>
<dbReference type="Pfam" id="PF00005">
    <property type="entry name" value="ABC_tran"/>
    <property type="match status" value="1"/>
</dbReference>
<proteinExistence type="predicted"/>
<reference evidence="12" key="2">
    <citation type="submission" date="2021-04" db="EMBL/GenBank/DDBJ databases">
        <authorList>
            <person name="Gilroy R."/>
        </authorList>
    </citation>
    <scope>NUCLEOTIDE SEQUENCE</scope>
    <source>
        <strain evidence="12">Gambia15-2214</strain>
    </source>
</reference>
<reference evidence="12" key="1">
    <citation type="journal article" date="2021" name="PeerJ">
        <title>Extensive microbial diversity within the chicken gut microbiome revealed by metagenomics and culture.</title>
        <authorList>
            <person name="Gilroy R."/>
            <person name="Ravi A."/>
            <person name="Getino M."/>
            <person name="Pursley I."/>
            <person name="Horton D.L."/>
            <person name="Alikhan N.F."/>
            <person name="Baker D."/>
            <person name="Gharbi K."/>
            <person name="Hall N."/>
            <person name="Watson M."/>
            <person name="Adriaenssens E.M."/>
            <person name="Foster-Nyarko E."/>
            <person name="Jarju S."/>
            <person name="Secka A."/>
            <person name="Antonio M."/>
            <person name="Oren A."/>
            <person name="Chaudhuri R.R."/>
            <person name="La Ragione R."/>
            <person name="Hildebrand F."/>
            <person name="Pallen M.J."/>
        </authorList>
    </citation>
    <scope>NUCLEOTIDE SEQUENCE</scope>
    <source>
        <strain evidence="12">Gambia15-2214</strain>
    </source>
</reference>
<keyword evidence="7 9" id="KW-1133">Transmembrane helix</keyword>
<dbReference type="SMART" id="SM00382">
    <property type="entry name" value="AAA"/>
    <property type="match status" value="1"/>
</dbReference>
<dbReference type="InterPro" id="IPR017871">
    <property type="entry name" value="ABC_transporter-like_CS"/>
</dbReference>
<feature type="transmembrane region" description="Helical" evidence="9">
    <location>
        <begin position="161"/>
        <end position="182"/>
    </location>
</feature>
<feature type="transmembrane region" description="Helical" evidence="9">
    <location>
        <begin position="15"/>
        <end position="39"/>
    </location>
</feature>
<evidence type="ECO:0000313" key="13">
    <source>
        <dbReference type="Proteomes" id="UP000823914"/>
    </source>
</evidence>
<feature type="transmembrane region" description="Helical" evidence="9">
    <location>
        <begin position="59"/>
        <end position="84"/>
    </location>
</feature>
<name>A0A9E2L3E4_9SPIR</name>
<evidence type="ECO:0000256" key="6">
    <source>
        <dbReference type="ARBA" id="ARBA00022840"/>
    </source>
</evidence>
<dbReference type="SUPFAM" id="SSF52540">
    <property type="entry name" value="P-loop containing nucleoside triphosphate hydrolases"/>
    <property type="match status" value="1"/>
</dbReference>
<evidence type="ECO:0000256" key="8">
    <source>
        <dbReference type="ARBA" id="ARBA00023136"/>
    </source>
</evidence>
<evidence type="ECO:0000259" key="10">
    <source>
        <dbReference type="PROSITE" id="PS50893"/>
    </source>
</evidence>
<keyword evidence="6 12" id="KW-0067">ATP-binding</keyword>
<keyword evidence="4 9" id="KW-0812">Transmembrane</keyword>
<evidence type="ECO:0000256" key="1">
    <source>
        <dbReference type="ARBA" id="ARBA00004651"/>
    </source>
</evidence>
<dbReference type="FunFam" id="3.40.50.300:FF:000221">
    <property type="entry name" value="Multidrug ABC transporter ATP-binding protein"/>
    <property type="match status" value="1"/>
</dbReference>
<keyword evidence="2" id="KW-0813">Transport</keyword>
<dbReference type="GO" id="GO:0005886">
    <property type="term" value="C:plasma membrane"/>
    <property type="evidence" value="ECO:0007669"/>
    <property type="project" value="UniProtKB-SubCell"/>
</dbReference>
<evidence type="ECO:0000256" key="5">
    <source>
        <dbReference type="ARBA" id="ARBA00022741"/>
    </source>
</evidence>